<reference evidence="2" key="1">
    <citation type="journal article" date="2019" name="Int. J. Syst. Evol. Microbiol.">
        <title>The Global Catalogue of Microorganisms (GCM) 10K type strain sequencing project: providing services to taxonomists for standard genome sequencing and annotation.</title>
        <authorList>
            <consortium name="The Broad Institute Genomics Platform"/>
            <consortium name="The Broad Institute Genome Sequencing Center for Infectious Disease"/>
            <person name="Wu L."/>
            <person name="Ma J."/>
        </authorList>
    </citation>
    <scope>NUCLEOTIDE SEQUENCE [LARGE SCALE GENOMIC DNA]</scope>
    <source>
        <strain evidence="2">JCM 14969</strain>
    </source>
</reference>
<name>A0ABP4PMJ0_9ACTN</name>
<organism evidence="1 2">
    <name type="scientific">Kribbella sancticallisti</name>
    <dbReference type="NCBI Taxonomy" id="460087"/>
    <lineage>
        <taxon>Bacteria</taxon>
        <taxon>Bacillati</taxon>
        <taxon>Actinomycetota</taxon>
        <taxon>Actinomycetes</taxon>
        <taxon>Propionibacteriales</taxon>
        <taxon>Kribbellaceae</taxon>
        <taxon>Kribbella</taxon>
    </lineage>
</organism>
<evidence type="ECO:0000313" key="1">
    <source>
        <dbReference type="EMBL" id="GAA1582491.1"/>
    </source>
</evidence>
<dbReference type="EMBL" id="BAAAOS010000022">
    <property type="protein sequence ID" value="GAA1582491.1"/>
    <property type="molecule type" value="Genomic_DNA"/>
</dbReference>
<protein>
    <submittedName>
        <fullName evidence="1">Uncharacterized protein</fullName>
    </submittedName>
</protein>
<dbReference type="RefSeq" id="WP_344216057.1">
    <property type="nucleotide sequence ID" value="NZ_BAAAOS010000022.1"/>
</dbReference>
<evidence type="ECO:0000313" key="2">
    <source>
        <dbReference type="Proteomes" id="UP001500393"/>
    </source>
</evidence>
<proteinExistence type="predicted"/>
<keyword evidence="2" id="KW-1185">Reference proteome</keyword>
<gene>
    <name evidence="1" type="ORF">GCM10009789_40320</name>
</gene>
<dbReference type="Proteomes" id="UP001500393">
    <property type="component" value="Unassembled WGS sequence"/>
</dbReference>
<accession>A0ABP4PMJ0</accession>
<comment type="caution">
    <text evidence="1">The sequence shown here is derived from an EMBL/GenBank/DDBJ whole genome shotgun (WGS) entry which is preliminary data.</text>
</comment>
<sequence>MVTARRFDHQRGGDWPGKRGLVVEVRRHTDTSRVFAVDFPSAWVTDSIEVELDRAGGAGRPTSSLAWIDAVRPHLIEATHRAATSPPPPATPRADP</sequence>